<dbReference type="OrthoDB" id="3366231at2759"/>
<proteinExistence type="predicted"/>
<gene>
    <name evidence="1" type="ORF">D9758_013533</name>
</gene>
<keyword evidence="2" id="KW-1185">Reference proteome</keyword>
<dbReference type="EMBL" id="JAACJM010000070">
    <property type="protein sequence ID" value="KAF5351448.1"/>
    <property type="molecule type" value="Genomic_DNA"/>
</dbReference>
<protein>
    <submittedName>
        <fullName evidence="1">Uncharacterized protein</fullName>
    </submittedName>
</protein>
<organism evidence="1 2">
    <name type="scientific">Tetrapyrgos nigripes</name>
    <dbReference type="NCBI Taxonomy" id="182062"/>
    <lineage>
        <taxon>Eukaryota</taxon>
        <taxon>Fungi</taxon>
        <taxon>Dikarya</taxon>
        <taxon>Basidiomycota</taxon>
        <taxon>Agaricomycotina</taxon>
        <taxon>Agaricomycetes</taxon>
        <taxon>Agaricomycetidae</taxon>
        <taxon>Agaricales</taxon>
        <taxon>Marasmiineae</taxon>
        <taxon>Marasmiaceae</taxon>
        <taxon>Tetrapyrgos</taxon>
    </lineage>
</organism>
<dbReference type="Proteomes" id="UP000559256">
    <property type="component" value="Unassembled WGS sequence"/>
</dbReference>
<accession>A0A8H5FWK9</accession>
<sequence length="429" mass="47919">MTVLAMFKDYLASGWLDISSQPPNKLCAQLNSVKHAMSHCADTIARLLTPMTFMYAPVVFSAPVSTLALHLRALMLFPYETFSEHGVTIHFMLEVTPPTALQHFAVFLITFLERLYLDTGHDSSVSSIAYVCGFRRVFGSFMLTGHFSAFLERCCNNPLNQFSPEINCDVVSWPFADVALEQLDNISICLWMAHTTTTTEHPPLTGMPRLSSCELWELGSISAPHLVWGAIRNNKRHECNYCGLILLTGERPGFCCGDKGKFLGNVPALPPLPDEYLQFINDPGLSNSSRILNLVFSFASLETSEEFPWLKYSKNIPAFFSIQGRVYHRLRTKHRDSSVRWLLFDGFADSSLPHAQWASTLPPVWISAVKNALLRVNPFVQSLMVLSGLSEAQCPGANIVLREGSSVKEIAAIINYENTTSTQVQSDLW</sequence>
<evidence type="ECO:0000313" key="1">
    <source>
        <dbReference type="EMBL" id="KAF5351448.1"/>
    </source>
</evidence>
<name>A0A8H5FWK9_9AGAR</name>
<comment type="caution">
    <text evidence="1">The sequence shown here is derived from an EMBL/GenBank/DDBJ whole genome shotgun (WGS) entry which is preliminary data.</text>
</comment>
<reference evidence="1 2" key="1">
    <citation type="journal article" date="2020" name="ISME J.">
        <title>Uncovering the hidden diversity of litter-decomposition mechanisms in mushroom-forming fungi.</title>
        <authorList>
            <person name="Floudas D."/>
            <person name="Bentzer J."/>
            <person name="Ahren D."/>
            <person name="Johansson T."/>
            <person name="Persson P."/>
            <person name="Tunlid A."/>
        </authorList>
    </citation>
    <scope>NUCLEOTIDE SEQUENCE [LARGE SCALE GENOMIC DNA]</scope>
    <source>
        <strain evidence="1 2">CBS 291.85</strain>
    </source>
</reference>
<evidence type="ECO:0000313" key="2">
    <source>
        <dbReference type="Proteomes" id="UP000559256"/>
    </source>
</evidence>
<dbReference type="AlphaFoldDB" id="A0A8H5FWK9"/>